<protein>
    <recommendedName>
        <fullName evidence="3">FP protein C-terminal domain-containing protein</fullName>
    </recommendedName>
</protein>
<accession>A0AAU9TAK0</accession>
<keyword evidence="5" id="KW-1185">Reference proteome</keyword>
<dbReference type="InterPro" id="IPR057251">
    <property type="entry name" value="FP_C"/>
</dbReference>
<keyword evidence="1" id="KW-0175">Coiled coil</keyword>
<gene>
    <name evidence="4" type="ORF">EEDITHA_LOCUS599</name>
</gene>
<dbReference type="PANTHER" id="PTHR11505">
    <property type="entry name" value="L1 TRANSPOSABLE ELEMENT-RELATED"/>
    <property type="match status" value="1"/>
</dbReference>
<evidence type="ECO:0000313" key="5">
    <source>
        <dbReference type="Proteomes" id="UP001153954"/>
    </source>
</evidence>
<reference evidence="4" key="1">
    <citation type="submission" date="2022-03" db="EMBL/GenBank/DDBJ databases">
        <authorList>
            <person name="Tunstrom K."/>
        </authorList>
    </citation>
    <scope>NUCLEOTIDE SEQUENCE</scope>
</reference>
<dbReference type="EMBL" id="CAKOGL010000002">
    <property type="protein sequence ID" value="CAH2083984.1"/>
    <property type="molecule type" value="Genomic_DNA"/>
</dbReference>
<evidence type="ECO:0000256" key="1">
    <source>
        <dbReference type="SAM" id="Coils"/>
    </source>
</evidence>
<organism evidence="4 5">
    <name type="scientific">Euphydryas editha</name>
    <name type="common">Edith's checkerspot</name>
    <dbReference type="NCBI Taxonomy" id="104508"/>
    <lineage>
        <taxon>Eukaryota</taxon>
        <taxon>Metazoa</taxon>
        <taxon>Ecdysozoa</taxon>
        <taxon>Arthropoda</taxon>
        <taxon>Hexapoda</taxon>
        <taxon>Insecta</taxon>
        <taxon>Pterygota</taxon>
        <taxon>Neoptera</taxon>
        <taxon>Endopterygota</taxon>
        <taxon>Lepidoptera</taxon>
        <taxon>Glossata</taxon>
        <taxon>Ditrysia</taxon>
        <taxon>Papilionoidea</taxon>
        <taxon>Nymphalidae</taxon>
        <taxon>Nymphalinae</taxon>
        <taxon>Euphydryas</taxon>
    </lineage>
</organism>
<sequence length="316" mass="36531">MNQKSQTTKRCGIDHIKLQNIKSNNRNNPKSISGSPRDDGSPCNITFRRSNPSATTESNEILSLQNVRDLIQEAMDGLVDRIDRRITKIIEAKTKEIFKEINSVKESINYLNAQYEDMQKELHQKSKEIEKITNENGTLRAIVKDLGTRLSIIEQQSRMCNLEIQCIPEHKTENLTNVILQIGKVSGYELQEGDIHKCTRIAKMNPENKRPRSVVVKFSNPRVRDTFMANVMKFNKKNRDNKLNTSHIGIGGEKKSIYVVDHLTPETKKIHAKTREWAKKLQYKYVWVKNGRVFLRKTETSEHIMIRDLTQLESLS</sequence>
<feature type="domain" description="FP protein C-terminal" evidence="3">
    <location>
        <begin position="264"/>
        <end position="315"/>
    </location>
</feature>
<proteinExistence type="predicted"/>
<dbReference type="InterPro" id="IPR004244">
    <property type="entry name" value="Transposase_22"/>
</dbReference>
<feature type="compositionally biased region" description="Polar residues" evidence="2">
    <location>
        <begin position="20"/>
        <end position="34"/>
    </location>
</feature>
<comment type="caution">
    <text evidence="4">The sequence shown here is derived from an EMBL/GenBank/DDBJ whole genome shotgun (WGS) entry which is preliminary data.</text>
</comment>
<dbReference type="Proteomes" id="UP001153954">
    <property type="component" value="Unassembled WGS sequence"/>
</dbReference>
<evidence type="ECO:0000256" key="2">
    <source>
        <dbReference type="SAM" id="MobiDB-lite"/>
    </source>
</evidence>
<feature type="coiled-coil region" evidence="1">
    <location>
        <begin position="101"/>
        <end position="135"/>
    </location>
</feature>
<name>A0AAU9TAK0_EUPED</name>
<feature type="region of interest" description="Disordered" evidence="2">
    <location>
        <begin position="1"/>
        <end position="58"/>
    </location>
</feature>
<dbReference type="Pfam" id="PF25298">
    <property type="entry name" value="Baculo_FP_2nd"/>
    <property type="match status" value="1"/>
</dbReference>
<feature type="compositionally biased region" description="Polar residues" evidence="2">
    <location>
        <begin position="43"/>
        <end position="58"/>
    </location>
</feature>
<evidence type="ECO:0000313" key="4">
    <source>
        <dbReference type="EMBL" id="CAH2083984.1"/>
    </source>
</evidence>
<evidence type="ECO:0000259" key="3">
    <source>
        <dbReference type="Pfam" id="PF25298"/>
    </source>
</evidence>
<dbReference type="Gene3D" id="3.30.70.1820">
    <property type="entry name" value="L1 transposable element, RRM domain"/>
    <property type="match status" value="1"/>
</dbReference>
<dbReference type="AlphaFoldDB" id="A0AAU9TAK0"/>